<name>A0ABY5QUD4_9HYPH</name>
<evidence type="ECO:0000313" key="1">
    <source>
        <dbReference type="EMBL" id="UVC14289.1"/>
    </source>
</evidence>
<gene>
    <name evidence="1" type="ORF">IHQ72_27095</name>
</gene>
<reference evidence="1" key="1">
    <citation type="submission" date="2020-09" db="EMBL/GenBank/DDBJ databases">
        <title>Rhizobia associated with sainfoin plants.</title>
        <authorList>
            <person name="Asharfi S."/>
            <person name="Kuzmanovic N."/>
            <person name="Bunk B."/>
            <person name="Sproeer C."/>
            <person name="Becker M."/>
            <person name="Thuenen T."/>
        </authorList>
    </citation>
    <scope>NUCLEOTIDE SEQUENCE</scope>
    <source>
        <strain evidence="1">OM4</strain>
    </source>
</reference>
<accession>A0ABY5QUD4</accession>
<dbReference type="EMBL" id="CP062229">
    <property type="protein sequence ID" value="UVC14289.1"/>
    <property type="molecule type" value="Genomic_DNA"/>
</dbReference>
<keyword evidence="2" id="KW-1185">Reference proteome</keyword>
<proteinExistence type="predicted"/>
<dbReference type="RefSeq" id="WP_258118458.1">
    <property type="nucleotide sequence ID" value="NZ_CP062229.1"/>
</dbReference>
<protein>
    <submittedName>
        <fullName evidence="1">Uncharacterized protein</fullName>
    </submittedName>
</protein>
<organism evidence="1 2">
    <name type="scientific">Mesorhizobium onobrychidis</name>
    <dbReference type="NCBI Taxonomy" id="2775404"/>
    <lineage>
        <taxon>Bacteria</taxon>
        <taxon>Pseudomonadati</taxon>
        <taxon>Pseudomonadota</taxon>
        <taxon>Alphaproteobacteria</taxon>
        <taxon>Hyphomicrobiales</taxon>
        <taxon>Phyllobacteriaceae</taxon>
        <taxon>Mesorhizobium</taxon>
    </lineage>
</organism>
<evidence type="ECO:0000313" key="2">
    <source>
        <dbReference type="Proteomes" id="UP001058098"/>
    </source>
</evidence>
<sequence>MFSGINVALAVNFRRTLLDRGWPDWVNSSANGGSGEAPGRSAIGASMTSSVVAGYVCFQEAAKVISPAEIEALPPGSLGRESPLWVEFGG</sequence>
<dbReference type="Proteomes" id="UP001058098">
    <property type="component" value="Chromosome"/>
</dbReference>